<sequence length="162" mass="19505">MIYKIDHYYSTDHDKYSIFIDCEIKPQMLVKTLGFIHFEFEELVSNDGCMDERHLAVILEKFFNAKNVTDKYRKYLPLLQLEEKDWDYLIGHTWLIDRVKRDQINDETIEVNPYTGHLTIIHVDWFSAREICCGKVAEKYSYIPDTPDFKKEIRNIADFYNY</sequence>
<name>A0A5M8RZR4_9BACI</name>
<reference evidence="1 2" key="1">
    <citation type="submission" date="2018-08" db="EMBL/GenBank/DDBJ databases">
        <title>Bacillus phenotypic plasticity.</title>
        <authorList>
            <person name="Hurtado E."/>
        </authorList>
    </citation>
    <scope>NUCLEOTIDE SEQUENCE [LARGE SCALE GENOMIC DNA]</scope>
    <source>
        <strain evidence="1 2">427</strain>
    </source>
</reference>
<organism evidence="1 2">
    <name type="scientific">Bacillus swezeyi</name>
    <dbReference type="NCBI Taxonomy" id="1925020"/>
    <lineage>
        <taxon>Bacteria</taxon>
        <taxon>Bacillati</taxon>
        <taxon>Bacillota</taxon>
        <taxon>Bacilli</taxon>
        <taxon>Bacillales</taxon>
        <taxon>Bacillaceae</taxon>
        <taxon>Bacillus</taxon>
    </lineage>
</organism>
<dbReference type="Proteomes" id="UP000324326">
    <property type="component" value="Unassembled WGS sequence"/>
</dbReference>
<accession>A0A5M8RZR4</accession>
<protein>
    <submittedName>
        <fullName evidence="1">Uncharacterized protein</fullName>
    </submittedName>
</protein>
<dbReference type="RefSeq" id="WP_073461172.1">
    <property type="nucleotide sequence ID" value="NZ_QSND01000002.1"/>
</dbReference>
<evidence type="ECO:0000313" key="1">
    <source>
        <dbReference type="EMBL" id="KAA6451342.1"/>
    </source>
</evidence>
<dbReference type="AlphaFoldDB" id="A0A5M8RZR4"/>
<comment type="caution">
    <text evidence="1">The sequence shown here is derived from an EMBL/GenBank/DDBJ whole genome shotgun (WGS) entry which is preliminary data.</text>
</comment>
<gene>
    <name evidence="1" type="ORF">DX927_11245</name>
</gene>
<proteinExistence type="predicted"/>
<evidence type="ECO:0000313" key="2">
    <source>
        <dbReference type="Proteomes" id="UP000324326"/>
    </source>
</evidence>
<dbReference type="EMBL" id="QSND01000002">
    <property type="protein sequence ID" value="KAA6451342.1"/>
    <property type="molecule type" value="Genomic_DNA"/>
</dbReference>